<accession>A0A2S5KIJ8</accession>
<dbReference type="Pfam" id="PF04379">
    <property type="entry name" value="DUF525"/>
    <property type="match status" value="1"/>
</dbReference>
<dbReference type="PANTHER" id="PTHR14289:SF16">
    <property type="entry name" value="POLYMERASE DELTA-INTERACTING PROTEIN 2"/>
    <property type="match status" value="1"/>
</dbReference>
<dbReference type="PROSITE" id="PS51087">
    <property type="entry name" value="APAG"/>
    <property type="match status" value="1"/>
</dbReference>
<dbReference type="InterPro" id="IPR023065">
    <property type="entry name" value="Uncharacterised_ApaG"/>
</dbReference>
<dbReference type="PANTHER" id="PTHR14289">
    <property type="entry name" value="F-BOX ONLY PROTEIN 3"/>
    <property type="match status" value="1"/>
</dbReference>
<evidence type="ECO:0000259" key="2">
    <source>
        <dbReference type="PROSITE" id="PS51087"/>
    </source>
</evidence>
<dbReference type="InterPro" id="IPR036767">
    <property type="entry name" value="ApaG_sf"/>
</dbReference>
<comment type="caution">
    <text evidence="3">The sequence shown here is derived from an EMBL/GenBank/DDBJ whole genome shotgun (WGS) entry which is preliminary data.</text>
</comment>
<evidence type="ECO:0000256" key="1">
    <source>
        <dbReference type="ARBA" id="ARBA00017693"/>
    </source>
</evidence>
<organism evidence="3 4">
    <name type="scientific">Proteobacteria bacterium 228</name>
    <dbReference type="NCBI Taxonomy" id="2083153"/>
    <lineage>
        <taxon>Bacteria</taxon>
        <taxon>Pseudomonadati</taxon>
        <taxon>Pseudomonadota</taxon>
    </lineage>
</organism>
<dbReference type="Gene3D" id="2.60.40.1470">
    <property type="entry name" value="ApaG domain"/>
    <property type="match status" value="1"/>
</dbReference>
<evidence type="ECO:0000313" key="4">
    <source>
        <dbReference type="Proteomes" id="UP000238196"/>
    </source>
</evidence>
<dbReference type="HAMAP" id="MF_00791">
    <property type="entry name" value="ApaG"/>
    <property type="match status" value="1"/>
</dbReference>
<dbReference type="Proteomes" id="UP000238196">
    <property type="component" value="Unassembled WGS sequence"/>
</dbReference>
<dbReference type="EMBL" id="PRLP01000143">
    <property type="protein sequence ID" value="PPC74600.1"/>
    <property type="molecule type" value="Genomic_DNA"/>
</dbReference>
<dbReference type="NCBIfam" id="NF003967">
    <property type="entry name" value="PRK05461.1"/>
    <property type="match status" value="1"/>
</dbReference>
<name>A0A2S5KIJ8_9PROT</name>
<reference evidence="3 4" key="1">
    <citation type="submission" date="2018-02" db="EMBL/GenBank/DDBJ databases">
        <title>novel marine gammaproteobacteria from coastal saline agro ecosystem.</title>
        <authorList>
            <person name="Krishnan R."/>
            <person name="Ramesh Kumar N."/>
        </authorList>
    </citation>
    <scope>NUCLEOTIDE SEQUENCE [LARGE SCALE GENOMIC DNA]</scope>
    <source>
        <strain evidence="3 4">228</strain>
    </source>
</reference>
<gene>
    <name evidence="3" type="ORF">C4K68_25105</name>
</gene>
<dbReference type="GO" id="GO:0070987">
    <property type="term" value="P:error-free translesion synthesis"/>
    <property type="evidence" value="ECO:0007669"/>
    <property type="project" value="TreeGrafter"/>
</dbReference>
<evidence type="ECO:0000313" key="3">
    <source>
        <dbReference type="EMBL" id="PPC74600.1"/>
    </source>
</evidence>
<dbReference type="OrthoDB" id="5293821at2"/>
<dbReference type="AlphaFoldDB" id="A0A2S5KIJ8"/>
<proteinExistence type="inferred from homology"/>
<sequence>MSTEMSPIMVDVETQYLSDQSVPEENRFVFSYTITIHNTGLQAAQLLNRHWIITDGNQQIQEVKGKGVVGEQPLIAPGSSYQYSSGCVLATAVGSMRGYYEMKGEDGQLFQAPIPAFTLAKPMALH</sequence>
<dbReference type="SUPFAM" id="SSF110069">
    <property type="entry name" value="ApaG-like"/>
    <property type="match status" value="1"/>
</dbReference>
<dbReference type="InterPro" id="IPR007474">
    <property type="entry name" value="ApaG_domain"/>
</dbReference>
<feature type="domain" description="ApaG" evidence="2">
    <location>
        <begin position="2"/>
        <end position="126"/>
    </location>
</feature>
<protein>
    <recommendedName>
        <fullName evidence="1">Protein ApaG</fullName>
    </recommendedName>
</protein>